<dbReference type="SUPFAM" id="SSF144122">
    <property type="entry name" value="Tim10-like"/>
    <property type="match status" value="1"/>
</dbReference>
<keyword evidence="4 5" id="KW-0811">Translocation</keyword>
<evidence type="ECO:0000256" key="2">
    <source>
        <dbReference type="ARBA" id="ARBA00022792"/>
    </source>
</evidence>
<keyword evidence="2 5" id="KW-0472">Membrane</keyword>
<keyword evidence="5" id="KW-1015">Disulfide bond</keyword>
<evidence type="ECO:0000256" key="5">
    <source>
        <dbReference type="RuleBase" id="RU367043"/>
    </source>
</evidence>
<proteinExistence type="inferred from homology"/>
<dbReference type="STRING" id="988480.A0A075B388"/>
<dbReference type="AlphaFoldDB" id="A0A075B388"/>
<organism evidence="7 8">
    <name type="scientific">Rozella allomycis (strain CSF55)</name>
    <dbReference type="NCBI Taxonomy" id="988480"/>
    <lineage>
        <taxon>Eukaryota</taxon>
        <taxon>Fungi</taxon>
        <taxon>Fungi incertae sedis</taxon>
        <taxon>Cryptomycota</taxon>
        <taxon>Cryptomycota incertae sedis</taxon>
        <taxon>Rozella</taxon>
    </lineage>
</organism>
<dbReference type="InterPro" id="IPR035427">
    <property type="entry name" value="Tim10-like_dom_sf"/>
</dbReference>
<evidence type="ECO:0000256" key="1">
    <source>
        <dbReference type="ARBA" id="ARBA00006720"/>
    </source>
</evidence>
<comment type="subcellular location">
    <subcellularLocation>
        <location evidence="5">Mitochondrion inner membrane</location>
        <topology evidence="5">Peripheral membrane protein</topology>
        <orientation evidence="5">Intermembrane side</orientation>
    </subcellularLocation>
</comment>
<dbReference type="GO" id="GO:0015031">
    <property type="term" value="P:protein transport"/>
    <property type="evidence" value="ECO:0007669"/>
    <property type="project" value="UniProtKB-KW"/>
</dbReference>
<dbReference type="Pfam" id="PF02953">
    <property type="entry name" value="zf-Tim10_DDP"/>
    <property type="match status" value="1"/>
</dbReference>
<dbReference type="Gene3D" id="1.10.287.810">
    <property type="entry name" value="Mitochondrial import inner membrane translocase subunit tim13 like domains"/>
    <property type="match status" value="1"/>
</dbReference>
<dbReference type="OrthoDB" id="7813104at2759"/>
<comment type="subunit">
    <text evidence="5">Heterohexamer.</text>
</comment>
<evidence type="ECO:0000259" key="6">
    <source>
        <dbReference type="Pfam" id="PF02953"/>
    </source>
</evidence>
<keyword evidence="5" id="KW-0496">Mitochondrion</keyword>
<keyword evidence="3 5" id="KW-0653">Protein transport</keyword>
<evidence type="ECO:0000313" key="7">
    <source>
        <dbReference type="EMBL" id="EPZ35268.1"/>
    </source>
</evidence>
<evidence type="ECO:0000256" key="4">
    <source>
        <dbReference type="ARBA" id="ARBA00023010"/>
    </source>
</evidence>
<comment type="domain">
    <text evidence="5">The twin CX3C motif contains 4 conserved Cys residues that form 2 disulfide bonds in the mitochondrial intermembrane space.</text>
</comment>
<dbReference type="Proteomes" id="UP000030755">
    <property type="component" value="Unassembled WGS sequence"/>
</dbReference>
<keyword evidence="2 5" id="KW-0999">Mitochondrion inner membrane</keyword>
<accession>A0A075B388</accession>
<sequence>MDLSSLDNEIKQEVALNINTLLVNRCITKPGVSVSKSEQLCLAKCTDRYLNAFQVVSTAFFSVAQQLQDMQDSEDVV</sequence>
<evidence type="ECO:0000256" key="3">
    <source>
        <dbReference type="ARBA" id="ARBA00022927"/>
    </source>
</evidence>
<keyword evidence="5" id="KW-0813">Transport</keyword>
<dbReference type="HOGENOM" id="CLU_141397_0_1_1"/>
<dbReference type="InterPro" id="IPR004217">
    <property type="entry name" value="Tim10-like"/>
</dbReference>
<name>A0A075B388_ROZAC</name>
<dbReference type="GO" id="GO:0005743">
    <property type="term" value="C:mitochondrial inner membrane"/>
    <property type="evidence" value="ECO:0007669"/>
    <property type="project" value="UniProtKB-SubCell"/>
</dbReference>
<gene>
    <name evidence="7" type="ORF">O9G_000664</name>
</gene>
<reference evidence="7 8" key="1">
    <citation type="journal article" date="2013" name="Curr. Biol.">
        <title>Shared signatures of parasitism and phylogenomics unite Cryptomycota and microsporidia.</title>
        <authorList>
            <person name="James T.Y."/>
            <person name="Pelin A."/>
            <person name="Bonen L."/>
            <person name="Ahrendt S."/>
            <person name="Sain D."/>
            <person name="Corradi N."/>
            <person name="Stajich J.E."/>
        </authorList>
    </citation>
    <scope>NUCLEOTIDE SEQUENCE [LARGE SCALE GENOMIC DNA]</scope>
    <source>
        <strain evidence="7 8">CSF55</strain>
    </source>
</reference>
<keyword evidence="8" id="KW-1185">Reference proteome</keyword>
<protein>
    <recommendedName>
        <fullName evidence="5">Mitochondrial import inner membrane translocase subunit</fullName>
    </recommendedName>
</protein>
<comment type="similarity">
    <text evidence="1 5">Belongs to the small Tim family.</text>
</comment>
<keyword evidence="5" id="KW-0143">Chaperone</keyword>
<comment type="function">
    <text evidence="5">Mitochondrial intermembrane chaperone that participates in the import and insertion of some multi-pass transmembrane proteins into the mitochondrial inner membrane. Also required for the transfer of beta-barrel precursors from the TOM complex to the sorting and assembly machinery (SAM complex) of the outer membrane. Acts as a chaperone-like protein that protects the hydrophobic precursors from aggregation and guide them through the mitochondrial intermembrane space.</text>
</comment>
<dbReference type="EMBL" id="KE560848">
    <property type="protein sequence ID" value="EPZ35268.1"/>
    <property type="molecule type" value="Genomic_DNA"/>
</dbReference>
<feature type="domain" description="Tim10-like" evidence="6">
    <location>
        <begin position="18"/>
        <end position="60"/>
    </location>
</feature>
<evidence type="ECO:0000313" key="8">
    <source>
        <dbReference type="Proteomes" id="UP000030755"/>
    </source>
</evidence>